<sequence length="300" mass="32671">MTLTETGTADPYPTRMSGDPELLDRDEPTVWESGMAGPIDPATLAAHDSRGYSTHPDLLSAPEVAAFQHELDRLPSTLDDDPRMITEDGEVRTIFEVHRISPLIGELASDPRVLDRARQILGSDVYVHQSRATYLPAFEGRGNFWHSDFETWHAEDGMPVPRAVSMSIALTDHHPFNGGLMMMPGSHRTFVPCAGATPPEHCRTPLGGGDTGTEIGVPSPSHVTSLARAYGIDPYTAPAGTAVMFDANLMHGSGNNITPFPRSTIFLVFNSVENPLLRPYGGTAPRPRHMACREAVPLRR</sequence>
<dbReference type="PANTHER" id="PTHR20883">
    <property type="entry name" value="PHYTANOYL-COA DIOXYGENASE DOMAIN CONTAINING 1"/>
    <property type="match status" value="1"/>
</dbReference>
<evidence type="ECO:0000313" key="2">
    <source>
        <dbReference type="EMBL" id="OLF09409.1"/>
    </source>
</evidence>
<comment type="caution">
    <text evidence="2">The sequence shown here is derived from an EMBL/GenBank/DDBJ whole genome shotgun (WGS) entry which is preliminary data.</text>
</comment>
<dbReference type="SUPFAM" id="SSF51197">
    <property type="entry name" value="Clavaminate synthase-like"/>
    <property type="match status" value="1"/>
</dbReference>
<accession>A0A7Z0WL67</accession>
<protein>
    <submittedName>
        <fullName evidence="2">Ectoine hydroxylase</fullName>
    </submittedName>
</protein>
<dbReference type="RefSeq" id="WP_075134402.1">
    <property type="nucleotide sequence ID" value="NZ_MSIF01000009.1"/>
</dbReference>
<dbReference type="PANTHER" id="PTHR20883:SF48">
    <property type="entry name" value="ECTOINE DIOXYGENASE"/>
    <property type="match status" value="1"/>
</dbReference>
<name>A0A7Z0WL67_9PSEU</name>
<evidence type="ECO:0000256" key="1">
    <source>
        <dbReference type="SAM" id="MobiDB-lite"/>
    </source>
</evidence>
<feature type="region of interest" description="Disordered" evidence="1">
    <location>
        <begin position="1"/>
        <end position="34"/>
    </location>
</feature>
<dbReference type="Pfam" id="PF05721">
    <property type="entry name" value="PhyH"/>
    <property type="match status" value="1"/>
</dbReference>
<dbReference type="EMBL" id="MSIF01000009">
    <property type="protein sequence ID" value="OLF09409.1"/>
    <property type="molecule type" value="Genomic_DNA"/>
</dbReference>
<dbReference type="GO" id="GO:0016706">
    <property type="term" value="F:2-oxoglutarate-dependent dioxygenase activity"/>
    <property type="evidence" value="ECO:0007669"/>
    <property type="project" value="UniProtKB-ARBA"/>
</dbReference>
<dbReference type="Gene3D" id="2.60.120.620">
    <property type="entry name" value="q2cbj1_9rhob like domain"/>
    <property type="match status" value="1"/>
</dbReference>
<gene>
    <name evidence="2" type="ORF">BLA60_19770</name>
</gene>
<dbReference type="GO" id="GO:0005506">
    <property type="term" value="F:iron ion binding"/>
    <property type="evidence" value="ECO:0007669"/>
    <property type="project" value="UniProtKB-ARBA"/>
</dbReference>
<organism evidence="2 3">
    <name type="scientific">Actinophytocola xinjiangensis</name>
    <dbReference type="NCBI Taxonomy" id="485602"/>
    <lineage>
        <taxon>Bacteria</taxon>
        <taxon>Bacillati</taxon>
        <taxon>Actinomycetota</taxon>
        <taxon>Actinomycetes</taxon>
        <taxon>Pseudonocardiales</taxon>
        <taxon>Pseudonocardiaceae</taxon>
    </lineage>
</organism>
<keyword evidence="3" id="KW-1185">Reference proteome</keyword>
<evidence type="ECO:0000313" key="3">
    <source>
        <dbReference type="Proteomes" id="UP000185696"/>
    </source>
</evidence>
<proteinExistence type="predicted"/>
<reference evidence="2 3" key="1">
    <citation type="submission" date="2016-12" db="EMBL/GenBank/DDBJ databases">
        <title>The draft genome sequence of Actinophytocola xinjiangensis.</title>
        <authorList>
            <person name="Wang W."/>
            <person name="Yuan L."/>
        </authorList>
    </citation>
    <scope>NUCLEOTIDE SEQUENCE [LARGE SCALE GENOMIC DNA]</scope>
    <source>
        <strain evidence="2 3">CGMCC 4.4663</strain>
    </source>
</reference>
<dbReference type="OrthoDB" id="2573519at2"/>
<dbReference type="InterPro" id="IPR008775">
    <property type="entry name" value="Phytyl_CoA_dOase-like"/>
</dbReference>
<dbReference type="AlphaFoldDB" id="A0A7Z0WL67"/>
<dbReference type="Proteomes" id="UP000185696">
    <property type="component" value="Unassembled WGS sequence"/>
</dbReference>